<dbReference type="NCBIfam" id="TIGR02429">
    <property type="entry name" value="pcaI_scoA_fam"/>
    <property type="match status" value="1"/>
</dbReference>
<evidence type="ECO:0000313" key="4">
    <source>
        <dbReference type="Proteomes" id="UP000095492"/>
    </source>
</evidence>
<dbReference type="GO" id="GO:0008775">
    <property type="term" value="F:acetate CoA-transferase activity"/>
    <property type="evidence" value="ECO:0007669"/>
    <property type="project" value="UniProtKB-EC"/>
</dbReference>
<protein>
    <submittedName>
        <fullName evidence="3">3-oxoacid CoA-transferase subunit A</fullName>
    </submittedName>
    <submittedName>
        <fullName evidence="2">Acetate CoA-transferase subunit alpha</fullName>
        <ecNumber evidence="2">2.8.3.8</ecNumber>
    </submittedName>
</protein>
<dbReference type="EMBL" id="CYYA01000003">
    <property type="protein sequence ID" value="CUM80785.1"/>
    <property type="molecule type" value="Genomic_DNA"/>
</dbReference>
<name>A0A173RT11_EUBRA</name>
<reference evidence="2 4" key="1">
    <citation type="submission" date="2015-09" db="EMBL/GenBank/DDBJ databases">
        <authorList>
            <consortium name="Pathogen Informatics"/>
        </authorList>
    </citation>
    <scope>NUCLEOTIDE SEQUENCE [LARGE SCALE GENOMIC DNA]</scope>
    <source>
        <strain evidence="2 4">2789STDY5608891</strain>
    </source>
</reference>
<dbReference type="EC" id="2.8.3.8" evidence="2"/>
<evidence type="ECO:0000313" key="2">
    <source>
        <dbReference type="EMBL" id="CUM80785.1"/>
    </source>
</evidence>
<reference evidence="3 5" key="2">
    <citation type="journal article" date="2019" name="Nat. Med.">
        <title>A library of human gut bacterial isolates paired with longitudinal multiomics data enables mechanistic microbiome research.</title>
        <authorList>
            <person name="Poyet M."/>
            <person name="Groussin M."/>
            <person name="Gibbons S.M."/>
            <person name="Avila-Pacheco J."/>
            <person name="Jiang X."/>
            <person name="Kearney S.M."/>
            <person name="Perrotta A.R."/>
            <person name="Berdy B."/>
            <person name="Zhao S."/>
            <person name="Lieberman T.D."/>
            <person name="Swanson P.K."/>
            <person name="Smith M."/>
            <person name="Roesemann S."/>
            <person name="Alexander J.E."/>
            <person name="Rich S.A."/>
            <person name="Livny J."/>
            <person name="Vlamakis H."/>
            <person name="Clish C."/>
            <person name="Bullock K."/>
            <person name="Deik A."/>
            <person name="Scott J."/>
            <person name="Pierce K.A."/>
            <person name="Xavier R.J."/>
            <person name="Alm E.J."/>
        </authorList>
    </citation>
    <scope>NUCLEOTIDE SEQUENCE [LARGE SCALE GENOMIC DNA]</scope>
    <source>
        <strain evidence="3 5">BIOML-A3</strain>
    </source>
</reference>
<dbReference type="Proteomes" id="UP000431304">
    <property type="component" value="Unassembled WGS sequence"/>
</dbReference>
<dbReference type="SMART" id="SM00882">
    <property type="entry name" value="CoA_trans"/>
    <property type="match status" value="1"/>
</dbReference>
<dbReference type="OrthoDB" id="9805230at2"/>
<dbReference type="InterPro" id="IPR037171">
    <property type="entry name" value="NagB/RpiA_transferase-like"/>
</dbReference>
<proteinExistence type="predicted"/>
<dbReference type="EMBL" id="WKRA01000011">
    <property type="protein sequence ID" value="MSD16059.1"/>
    <property type="molecule type" value="Genomic_DNA"/>
</dbReference>
<dbReference type="PANTHER" id="PTHR13707">
    <property type="entry name" value="KETOACID-COENZYME A TRANSFERASE"/>
    <property type="match status" value="1"/>
</dbReference>
<accession>A0A173RT11</accession>
<dbReference type="AlphaFoldDB" id="A0A173RT11"/>
<dbReference type="RefSeq" id="WP_021738579.1">
    <property type="nucleotide sequence ID" value="NZ_CABKSU010000037.1"/>
</dbReference>
<dbReference type="InterPro" id="IPR012792">
    <property type="entry name" value="3-oxoacid_CoA-transf_A"/>
</dbReference>
<sequence length="225" mass="23739">MARTKVISAKEAAALIKDGDTVLVGGFMTNGTAKSIVNEVTAKDLTVVCNDAGFENEGTGRLLHNGLIKRLIATHVGLNKEVAAKFNAGEIELKLQPQGTLAEQVRAGGAGLAGFLTPTGIGTIVADSTSPTTLEGKQVIELDGKEYLLEKAIRGNVAIIQGYIADESGNIRYKGSTRNFNPMMASAADIVIAEVEKIVPAGEIGPNYVETPHIYVDYLVVKEEA</sequence>
<dbReference type="SUPFAM" id="SSF100950">
    <property type="entry name" value="NagB/RpiA/CoA transferase-like"/>
    <property type="match status" value="1"/>
</dbReference>
<evidence type="ECO:0000313" key="5">
    <source>
        <dbReference type="Proteomes" id="UP000431304"/>
    </source>
</evidence>
<gene>
    <name evidence="2" type="primary">atoD</name>
    <name evidence="2" type="ORF">ERS852448_00569</name>
    <name evidence="3" type="ORF">GKE72_08220</name>
</gene>
<dbReference type="Gene3D" id="3.40.1080.10">
    <property type="entry name" value="Glutaconate Coenzyme A-transferase"/>
    <property type="match status" value="1"/>
</dbReference>
<dbReference type="Pfam" id="PF01144">
    <property type="entry name" value="CoA_trans"/>
    <property type="match status" value="1"/>
</dbReference>
<keyword evidence="1 2" id="KW-0808">Transferase</keyword>
<dbReference type="GeneID" id="42786072"/>
<dbReference type="STRING" id="39490.ERS852448_00569"/>
<evidence type="ECO:0000256" key="1">
    <source>
        <dbReference type="ARBA" id="ARBA00022679"/>
    </source>
</evidence>
<dbReference type="InterPro" id="IPR004165">
    <property type="entry name" value="CoA_trans_fam_I"/>
</dbReference>
<dbReference type="PANTHER" id="PTHR13707:SF60">
    <property type="entry name" value="ACETATE COA-TRANSFERASE SUBUNIT ALPHA"/>
    <property type="match status" value="1"/>
</dbReference>
<dbReference type="Proteomes" id="UP000095492">
    <property type="component" value="Unassembled WGS sequence"/>
</dbReference>
<evidence type="ECO:0000313" key="3">
    <source>
        <dbReference type="EMBL" id="MSD16059.1"/>
    </source>
</evidence>
<organism evidence="2 4">
    <name type="scientific">Eubacterium ramulus</name>
    <dbReference type="NCBI Taxonomy" id="39490"/>
    <lineage>
        <taxon>Bacteria</taxon>
        <taxon>Bacillati</taxon>
        <taxon>Bacillota</taxon>
        <taxon>Clostridia</taxon>
        <taxon>Eubacteriales</taxon>
        <taxon>Eubacteriaceae</taxon>
        <taxon>Eubacterium</taxon>
    </lineage>
</organism>